<evidence type="ECO:0000313" key="12">
    <source>
        <dbReference type="Proteomes" id="UP001597097"/>
    </source>
</evidence>
<keyword evidence="4" id="KW-0808">Transferase</keyword>
<name>A0ABW4GGG6_9ACTN</name>
<keyword evidence="7" id="KW-0067">ATP-binding</keyword>
<evidence type="ECO:0000256" key="2">
    <source>
        <dbReference type="ARBA" id="ARBA00012438"/>
    </source>
</evidence>
<keyword evidence="8" id="KW-0902">Two-component regulatory system</keyword>
<evidence type="ECO:0000256" key="6">
    <source>
        <dbReference type="ARBA" id="ARBA00022777"/>
    </source>
</evidence>
<keyword evidence="5" id="KW-0547">Nucleotide-binding</keyword>
<evidence type="ECO:0000256" key="7">
    <source>
        <dbReference type="ARBA" id="ARBA00022840"/>
    </source>
</evidence>
<keyword evidence="12" id="KW-1185">Reference proteome</keyword>
<comment type="catalytic activity">
    <reaction evidence="1">
        <text>ATP + protein L-histidine = ADP + protein N-phospho-L-histidine.</text>
        <dbReference type="EC" id="2.7.13.3"/>
    </reaction>
</comment>
<dbReference type="PANTHER" id="PTHR24421">
    <property type="entry name" value="NITRATE/NITRITE SENSOR PROTEIN NARX-RELATED"/>
    <property type="match status" value="1"/>
</dbReference>
<accession>A0ABW4GGG6</accession>
<evidence type="ECO:0000256" key="4">
    <source>
        <dbReference type="ARBA" id="ARBA00022679"/>
    </source>
</evidence>
<feature type="domain" description="Signal transduction histidine kinase subgroup 3 dimerisation and phosphoacceptor" evidence="10">
    <location>
        <begin position="179"/>
        <end position="244"/>
    </location>
</feature>
<keyword evidence="9" id="KW-0472">Membrane</keyword>
<proteinExistence type="predicted"/>
<evidence type="ECO:0000256" key="5">
    <source>
        <dbReference type="ARBA" id="ARBA00022741"/>
    </source>
</evidence>
<dbReference type="Pfam" id="PF07730">
    <property type="entry name" value="HisKA_3"/>
    <property type="match status" value="1"/>
</dbReference>
<evidence type="ECO:0000256" key="1">
    <source>
        <dbReference type="ARBA" id="ARBA00000085"/>
    </source>
</evidence>
<reference evidence="12" key="1">
    <citation type="journal article" date="2019" name="Int. J. Syst. Evol. Microbiol.">
        <title>The Global Catalogue of Microorganisms (GCM) 10K type strain sequencing project: providing services to taxonomists for standard genome sequencing and annotation.</title>
        <authorList>
            <consortium name="The Broad Institute Genomics Platform"/>
            <consortium name="The Broad Institute Genome Sequencing Center for Infectious Disease"/>
            <person name="Wu L."/>
            <person name="Ma J."/>
        </authorList>
    </citation>
    <scope>NUCLEOTIDE SEQUENCE [LARGE SCALE GENOMIC DNA]</scope>
    <source>
        <strain evidence="12">CGMCC 1.15399</strain>
    </source>
</reference>
<evidence type="ECO:0000256" key="8">
    <source>
        <dbReference type="ARBA" id="ARBA00023012"/>
    </source>
</evidence>
<protein>
    <recommendedName>
        <fullName evidence="2">histidine kinase</fullName>
        <ecNumber evidence="2">2.7.13.3</ecNumber>
    </recommendedName>
</protein>
<dbReference type="CDD" id="cd16917">
    <property type="entry name" value="HATPase_UhpB-NarQ-NarX-like"/>
    <property type="match status" value="1"/>
</dbReference>
<feature type="transmembrane region" description="Helical" evidence="9">
    <location>
        <begin position="100"/>
        <end position="119"/>
    </location>
</feature>
<dbReference type="GO" id="GO:0016301">
    <property type="term" value="F:kinase activity"/>
    <property type="evidence" value="ECO:0007669"/>
    <property type="project" value="UniProtKB-KW"/>
</dbReference>
<comment type="caution">
    <text evidence="11">The sequence shown here is derived from an EMBL/GenBank/DDBJ whole genome shotgun (WGS) entry which is preliminary data.</text>
</comment>
<evidence type="ECO:0000313" key="11">
    <source>
        <dbReference type="EMBL" id="MFD1541533.1"/>
    </source>
</evidence>
<dbReference type="InterPro" id="IPR011712">
    <property type="entry name" value="Sig_transdc_His_kin_sub3_dim/P"/>
</dbReference>
<feature type="transmembrane region" description="Helical" evidence="9">
    <location>
        <begin position="7"/>
        <end position="27"/>
    </location>
</feature>
<dbReference type="EC" id="2.7.13.3" evidence="2"/>
<evidence type="ECO:0000256" key="3">
    <source>
        <dbReference type="ARBA" id="ARBA00022553"/>
    </source>
</evidence>
<dbReference type="InterPro" id="IPR050482">
    <property type="entry name" value="Sensor_HK_TwoCompSys"/>
</dbReference>
<sequence>MGDMKREASWAGLAFVVGLLLIVGGAYSHRGVAAGWLVVPLAFVCSAVVVRTRAPLVGLGLGTVGVGVDLFFGPSLPTVLIFTDNVYAAALYGPARFSRWLLGIASVLAVLAGAAAGVVARDWRALAVIGVQAGLVLITPVTTAMVLRQHRDQAVAERARAEQVARLAELDRQAAISTERTRMARELHDMIANHFSAIAIQSTGALSRRDLDAAAVRKIMESVRENSLKGLAEMRDMIGLLRQEGDEPEATRPRLADAERLVERSQRAGMTAELRVEGEARELSPAVDLAGYRILQEALTNALKHGGRPVAVEVVYEPEQVTVAVDNPVDGRTARLPGAGAGIVGMRERAALVGGSFEVGADGGSWRVRATLPTPRDLGDKVHERLGGK</sequence>
<feature type="transmembrane region" description="Helical" evidence="9">
    <location>
        <begin position="126"/>
        <end position="147"/>
    </location>
</feature>
<keyword evidence="6 11" id="KW-0418">Kinase</keyword>
<evidence type="ECO:0000259" key="10">
    <source>
        <dbReference type="Pfam" id="PF07730"/>
    </source>
</evidence>
<evidence type="ECO:0000256" key="9">
    <source>
        <dbReference type="SAM" id="Phobius"/>
    </source>
</evidence>
<dbReference type="PANTHER" id="PTHR24421:SF10">
    <property type="entry name" value="NITRATE_NITRITE SENSOR PROTEIN NARQ"/>
    <property type="match status" value="1"/>
</dbReference>
<keyword evidence="3" id="KW-0597">Phosphoprotein</keyword>
<feature type="transmembrane region" description="Helical" evidence="9">
    <location>
        <begin position="33"/>
        <end position="50"/>
    </location>
</feature>
<dbReference type="RefSeq" id="WP_219534604.1">
    <property type="nucleotide sequence ID" value="NZ_JAHKRM010000022.1"/>
</dbReference>
<gene>
    <name evidence="11" type="ORF">ACFSJ0_31075</name>
</gene>
<dbReference type="Proteomes" id="UP001597097">
    <property type="component" value="Unassembled WGS sequence"/>
</dbReference>
<keyword evidence="9" id="KW-1133">Transmembrane helix</keyword>
<dbReference type="EMBL" id="JBHUCM010000029">
    <property type="protein sequence ID" value="MFD1541533.1"/>
    <property type="molecule type" value="Genomic_DNA"/>
</dbReference>
<keyword evidence="9" id="KW-0812">Transmembrane</keyword>
<organism evidence="11 12">
    <name type="scientific">Nonomuraea guangzhouensis</name>
    <dbReference type="NCBI Taxonomy" id="1291555"/>
    <lineage>
        <taxon>Bacteria</taxon>
        <taxon>Bacillati</taxon>
        <taxon>Actinomycetota</taxon>
        <taxon>Actinomycetes</taxon>
        <taxon>Streptosporangiales</taxon>
        <taxon>Streptosporangiaceae</taxon>
        <taxon>Nonomuraea</taxon>
    </lineage>
</organism>
<feature type="transmembrane region" description="Helical" evidence="9">
    <location>
        <begin position="57"/>
        <end position="80"/>
    </location>
</feature>